<gene>
    <name evidence="2" type="ORF">pdam_00024285</name>
</gene>
<keyword evidence="3" id="KW-1185">Reference proteome</keyword>
<sequence>MSVEKLLDYLEPKTFGKIQYVAVVLWILIGVLFLVTEKLVEAKYMIVEREPRDNIWIYQCNCVEGTRQTDHLQSLSSTITGDSLTAASSVYGNCIHIEATEKLMKSFDRENNIIPSLARDTYSHDHTYQEYHDLLPLNGNNFTIFVHGNKQHGVVGLQGALITCFICDHQHHNCEHVTKVEESEETVEHKMPDVLSTESVAAATKEWKIRSVSCKKIPFHLSATQKKYSPLEEVLCGKMSTTDLVLLTPNLSPSCPKCSSQCISQTTQALCLLKKQTWQCEGALYLHTSISGKTWTSRGCYHTTTGLTAARSVYGNCIHIEATEKLIESFERENNVQLMDLV</sequence>
<dbReference type="Proteomes" id="UP000275408">
    <property type="component" value="Unassembled WGS sequence"/>
</dbReference>
<evidence type="ECO:0000313" key="2">
    <source>
        <dbReference type="EMBL" id="RMX54829.1"/>
    </source>
</evidence>
<protein>
    <submittedName>
        <fullName evidence="2">Uncharacterized protein</fullName>
    </submittedName>
</protein>
<comment type="caution">
    <text evidence="2">The sequence shown here is derived from an EMBL/GenBank/DDBJ whole genome shotgun (WGS) entry which is preliminary data.</text>
</comment>
<dbReference type="EMBL" id="RCHS01001182">
    <property type="protein sequence ID" value="RMX54829.1"/>
    <property type="molecule type" value="Genomic_DNA"/>
</dbReference>
<proteinExistence type="predicted"/>
<feature type="transmembrane region" description="Helical" evidence="1">
    <location>
        <begin position="20"/>
        <end position="40"/>
    </location>
</feature>
<organism evidence="2 3">
    <name type="scientific">Pocillopora damicornis</name>
    <name type="common">Cauliflower coral</name>
    <name type="synonym">Millepora damicornis</name>
    <dbReference type="NCBI Taxonomy" id="46731"/>
    <lineage>
        <taxon>Eukaryota</taxon>
        <taxon>Metazoa</taxon>
        <taxon>Cnidaria</taxon>
        <taxon>Anthozoa</taxon>
        <taxon>Hexacorallia</taxon>
        <taxon>Scleractinia</taxon>
        <taxon>Astrocoeniina</taxon>
        <taxon>Pocilloporidae</taxon>
        <taxon>Pocillopora</taxon>
    </lineage>
</organism>
<dbReference type="AlphaFoldDB" id="A0A3M6UMJ7"/>
<reference evidence="2 3" key="1">
    <citation type="journal article" date="2018" name="Sci. Rep.">
        <title>Comparative analysis of the Pocillopora damicornis genome highlights role of immune system in coral evolution.</title>
        <authorList>
            <person name="Cunning R."/>
            <person name="Bay R.A."/>
            <person name="Gillette P."/>
            <person name="Baker A.C."/>
            <person name="Traylor-Knowles N."/>
        </authorList>
    </citation>
    <scope>NUCLEOTIDE SEQUENCE [LARGE SCALE GENOMIC DNA]</scope>
    <source>
        <strain evidence="2">RSMAS</strain>
        <tissue evidence="2">Whole animal</tissue>
    </source>
</reference>
<accession>A0A3M6UMJ7</accession>
<keyword evidence="1" id="KW-0812">Transmembrane</keyword>
<keyword evidence="1" id="KW-1133">Transmembrane helix</keyword>
<evidence type="ECO:0000256" key="1">
    <source>
        <dbReference type="SAM" id="Phobius"/>
    </source>
</evidence>
<evidence type="ECO:0000313" key="3">
    <source>
        <dbReference type="Proteomes" id="UP000275408"/>
    </source>
</evidence>
<keyword evidence="1" id="KW-0472">Membrane</keyword>
<name>A0A3M6UMJ7_POCDA</name>